<comment type="caution">
    <text evidence="1">The sequence shown here is derived from an EMBL/GenBank/DDBJ whole genome shotgun (WGS) entry which is preliminary data.</text>
</comment>
<gene>
    <name evidence="1" type="ORF">ACFPOB_11425</name>
</gene>
<protein>
    <submittedName>
        <fullName evidence="1">Uncharacterized protein</fullName>
    </submittedName>
</protein>
<organism evidence="1 2">
    <name type="scientific">Bosea eneae</name>
    <dbReference type="NCBI Taxonomy" id="151454"/>
    <lineage>
        <taxon>Bacteria</taxon>
        <taxon>Pseudomonadati</taxon>
        <taxon>Pseudomonadota</taxon>
        <taxon>Alphaproteobacteria</taxon>
        <taxon>Hyphomicrobiales</taxon>
        <taxon>Boseaceae</taxon>
        <taxon>Bosea</taxon>
    </lineage>
</organism>
<keyword evidence="2" id="KW-1185">Reference proteome</keyword>
<accession>A0ABW0ITF6</accession>
<dbReference type="RefSeq" id="WP_377798385.1">
    <property type="nucleotide sequence ID" value="NZ_JBHSLW010000013.1"/>
</dbReference>
<sequence>MMRTRRITKPAFPIPGVKVCDECERPKKIKRNHAGKSYCDACYKRGFTHMPCAGCGEACVAKRGTVVPYCQACETAHRLCKGCGRHVPHAGMYHEGAVVCPSCVPKYKAKAPCPDCGKLTSRLSRIGGEGEAICDRCRNKHDHATCGTCGRYRKQANEEAGKPICIECLEGTTHICPDCQQDVPGGGTSRCRDCAARARGRVAVASHLDGFSQGWVREIFLAHCAADLLRQPRGDVVRRVAGAAAFFTAVDANIANPSAMSAEALLGIFGPERLRRASTAARFIVTFMKIPWPDHTGEEFAERARIDAMLKEIADQSWAPDISAFLDHLRSPERTRALRPQTIRMYLRAAIALMEQSDLQSAAEVEDGDVMRFLRRTRGHANSLAAFTSWIGTPSVSSTPKRREPKSRETRLLQEGRAIVAALQMANTRSEALALLAASIAKLHGVPLQRVLRLRADQVSGGEPMRISVDDTAMVLGAPLAAAMARWNRALGDTLVFESSRTGRAMSASGVAHHVKLARCRQS</sequence>
<reference evidence="2" key="1">
    <citation type="journal article" date="2019" name="Int. J. Syst. Evol. Microbiol.">
        <title>The Global Catalogue of Microorganisms (GCM) 10K type strain sequencing project: providing services to taxonomists for standard genome sequencing and annotation.</title>
        <authorList>
            <consortium name="The Broad Institute Genomics Platform"/>
            <consortium name="The Broad Institute Genome Sequencing Center for Infectious Disease"/>
            <person name="Wu L."/>
            <person name="Ma J."/>
        </authorList>
    </citation>
    <scope>NUCLEOTIDE SEQUENCE [LARGE SCALE GENOMIC DNA]</scope>
    <source>
        <strain evidence="2">NCAIM B.01391</strain>
    </source>
</reference>
<name>A0ABW0ITF6_9HYPH</name>
<evidence type="ECO:0000313" key="2">
    <source>
        <dbReference type="Proteomes" id="UP001596053"/>
    </source>
</evidence>
<dbReference type="EMBL" id="JBHSLW010000013">
    <property type="protein sequence ID" value="MFC5420168.1"/>
    <property type="molecule type" value="Genomic_DNA"/>
</dbReference>
<dbReference type="Proteomes" id="UP001596053">
    <property type="component" value="Unassembled WGS sequence"/>
</dbReference>
<proteinExistence type="predicted"/>
<evidence type="ECO:0000313" key="1">
    <source>
        <dbReference type="EMBL" id="MFC5420168.1"/>
    </source>
</evidence>